<name>A0ABQ1AZ18_9EURO</name>
<evidence type="ECO:0000256" key="1">
    <source>
        <dbReference type="ARBA" id="ARBA00023015"/>
    </source>
</evidence>
<dbReference type="GO" id="GO:0016787">
    <property type="term" value="F:hydrolase activity"/>
    <property type="evidence" value="ECO:0007669"/>
    <property type="project" value="UniProtKB-KW"/>
</dbReference>
<evidence type="ECO:0000313" key="7">
    <source>
        <dbReference type="EMBL" id="GFF90696.1"/>
    </source>
</evidence>
<dbReference type="InterPro" id="IPR036864">
    <property type="entry name" value="Zn2-C6_fun-type_DNA-bd_sf"/>
</dbReference>
<dbReference type="InterPro" id="IPR001138">
    <property type="entry name" value="Zn2Cys6_DnaBD"/>
</dbReference>
<evidence type="ECO:0000256" key="2">
    <source>
        <dbReference type="ARBA" id="ARBA00023125"/>
    </source>
</evidence>
<keyword evidence="1" id="KW-0805">Transcription regulation</keyword>
<proteinExistence type="predicted"/>
<feature type="compositionally biased region" description="Basic and acidic residues" evidence="5">
    <location>
        <begin position="254"/>
        <end position="270"/>
    </location>
</feature>
<accession>A0ABQ1AZ18</accession>
<keyword evidence="8" id="KW-1185">Reference proteome</keyword>
<evidence type="ECO:0000313" key="8">
    <source>
        <dbReference type="Proteomes" id="UP000465266"/>
    </source>
</evidence>
<feature type="region of interest" description="Disordered" evidence="5">
    <location>
        <begin position="253"/>
        <end position="300"/>
    </location>
</feature>
<evidence type="ECO:0000256" key="3">
    <source>
        <dbReference type="ARBA" id="ARBA00023163"/>
    </source>
</evidence>
<gene>
    <name evidence="7" type="ORF">IFM53868_06254</name>
</gene>
<keyword evidence="3" id="KW-0804">Transcription</keyword>
<comment type="caution">
    <text evidence="7">The sequence shown here is derived from an EMBL/GenBank/DDBJ whole genome shotgun (WGS) entry which is preliminary data.</text>
</comment>
<keyword evidence="2" id="KW-0238">DNA-binding</keyword>
<sequence length="340" mass="38067">MAYTLQRLEQAIELFRSPSARLFGTLADECKYSLRTRPSKGKQVIPSCWLDDDSDSDYSPGHETSISKRKRASRTEDSTRPKKQARNPEQLIVIMVLKSITGRAFLAALPMSEADIPAEDNEQLVQYWNIADCTVESASNSRYSLRKRESPQEGNDRLVDLDEAAAKGCWACRKIHQDCSLLEHQFAYPCQTCKEDNIDCELIIPPEWKRACERCRRSGRTCSYSYGETDHSVSCEQCQATGIPCIAGPAKSKPPLEPRTKAEKGERCAGFRDSGSIWDTIPPLPANDEPDDPVSFTSTPKNCGSRIIHTSLAHPVDFAYEPPTDGTNPCHWCIWYHGTG</sequence>
<evidence type="ECO:0000256" key="4">
    <source>
        <dbReference type="ARBA" id="ARBA00023242"/>
    </source>
</evidence>
<feature type="region of interest" description="Disordered" evidence="5">
    <location>
        <begin position="56"/>
        <end position="85"/>
    </location>
</feature>
<keyword evidence="4" id="KW-0539">Nucleus</keyword>
<feature type="domain" description="Zn(2)-C6 fungal-type" evidence="6">
    <location>
        <begin position="189"/>
        <end position="224"/>
    </location>
</feature>
<organism evidence="7 8">
    <name type="scientific">Aspergillus udagawae</name>
    <dbReference type="NCBI Taxonomy" id="91492"/>
    <lineage>
        <taxon>Eukaryota</taxon>
        <taxon>Fungi</taxon>
        <taxon>Dikarya</taxon>
        <taxon>Ascomycota</taxon>
        <taxon>Pezizomycotina</taxon>
        <taxon>Eurotiomycetes</taxon>
        <taxon>Eurotiomycetidae</taxon>
        <taxon>Eurotiales</taxon>
        <taxon>Aspergillaceae</taxon>
        <taxon>Aspergillus</taxon>
        <taxon>Aspergillus subgen. Fumigati</taxon>
    </lineage>
</organism>
<evidence type="ECO:0000259" key="6">
    <source>
        <dbReference type="PROSITE" id="PS50048"/>
    </source>
</evidence>
<dbReference type="SUPFAM" id="SSF57701">
    <property type="entry name" value="Zn2/Cys6 DNA-binding domain"/>
    <property type="match status" value="1"/>
</dbReference>
<dbReference type="PROSITE" id="PS50048">
    <property type="entry name" value="ZN2_CY6_FUNGAL_2"/>
    <property type="match status" value="1"/>
</dbReference>
<dbReference type="Proteomes" id="UP000465266">
    <property type="component" value="Unassembled WGS sequence"/>
</dbReference>
<dbReference type="EMBL" id="BLKG01000069">
    <property type="protein sequence ID" value="GFF90696.1"/>
    <property type="molecule type" value="Genomic_DNA"/>
</dbReference>
<reference evidence="7 8" key="1">
    <citation type="submission" date="2020-01" db="EMBL/GenBank/DDBJ databases">
        <title>Draft genome sequence of Aspergillus udagawae IFM 53868.</title>
        <authorList>
            <person name="Takahashi H."/>
            <person name="Yaguchi T."/>
        </authorList>
    </citation>
    <scope>NUCLEOTIDE SEQUENCE [LARGE SCALE GENOMIC DNA]</scope>
    <source>
        <strain evidence="7 8">IFM 53868</strain>
    </source>
</reference>
<protein>
    <submittedName>
        <fullName evidence="7">Probable ubiquitin carboxyl-terminal hydrolase 12</fullName>
    </submittedName>
</protein>
<evidence type="ECO:0000256" key="5">
    <source>
        <dbReference type="SAM" id="MobiDB-lite"/>
    </source>
</evidence>
<keyword evidence="7" id="KW-0378">Hydrolase</keyword>